<reference evidence="2" key="1">
    <citation type="submission" date="2018-05" db="EMBL/GenBank/DDBJ databases">
        <authorList>
            <person name="Lanie J.A."/>
            <person name="Ng W.-L."/>
            <person name="Kazmierczak K.M."/>
            <person name="Andrzejewski T.M."/>
            <person name="Davidsen T.M."/>
            <person name="Wayne K.J."/>
            <person name="Tettelin H."/>
            <person name="Glass J.I."/>
            <person name="Rusch D."/>
            <person name="Podicherti R."/>
            <person name="Tsui H.-C.T."/>
            <person name="Winkler M.E."/>
        </authorList>
    </citation>
    <scope>NUCLEOTIDE SEQUENCE</scope>
</reference>
<dbReference type="Pfam" id="PF04304">
    <property type="entry name" value="DUF454"/>
    <property type="match status" value="1"/>
</dbReference>
<keyword evidence="1" id="KW-0812">Transmembrane</keyword>
<organism evidence="2">
    <name type="scientific">marine metagenome</name>
    <dbReference type="NCBI Taxonomy" id="408172"/>
    <lineage>
        <taxon>unclassified sequences</taxon>
        <taxon>metagenomes</taxon>
        <taxon>ecological metagenomes</taxon>
    </lineage>
</organism>
<dbReference type="PANTHER" id="PTHR35813">
    <property type="entry name" value="INNER MEMBRANE PROTEIN YBAN"/>
    <property type="match status" value="1"/>
</dbReference>
<evidence type="ECO:0008006" key="3">
    <source>
        <dbReference type="Google" id="ProtNLM"/>
    </source>
</evidence>
<feature type="non-terminal residue" evidence="2">
    <location>
        <position position="56"/>
    </location>
</feature>
<dbReference type="GO" id="GO:0005886">
    <property type="term" value="C:plasma membrane"/>
    <property type="evidence" value="ECO:0007669"/>
    <property type="project" value="TreeGrafter"/>
</dbReference>
<accession>A0A382T227</accession>
<name>A0A382T227_9ZZZZ</name>
<dbReference type="EMBL" id="UINC01133357">
    <property type="protein sequence ID" value="SVD16240.1"/>
    <property type="molecule type" value="Genomic_DNA"/>
</dbReference>
<evidence type="ECO:0000313" key="2">
    <source>
        <dbReference type="EMBL" id="SVD16240.1"/>
    </source>
</evidence>
<dbReference type="InterPro" id="IPR007401">
    <property type="entry name" value="DUF454"/>
</dbReference>
<feature type="transmembrane region" description="Helical" evidence="1">
    <location>
        <begin position="12"/>
        <end position="31"/>
    </location>
</feature>
<dbReference type="PANTHER" id="PTHR35813:SF1">
    <property type="entry name" value="INNER MEMBRANE PROTEIN YBAN"/>
    <property type="match status" value="1"/>
</dbReference>
<keyword evidence="1" id="KW-1133">Transmembrane helix</keyword>
<dbReference type="AlphaFoldDB" id="A0A382T227"/>
<keyword evidence="1" id="KW-0472">Membrane</keyword>
<sequence length="56" mass="6120">MRISIVPTRLKKLIFISLGLVCLTLGIVGYVVPGLPGTIFLIIAASLFVRSSERLY</sequence>
<proteinExistence type="predicted"/>
<evidence type="ECO:0000256" key="1">
    <source>
        <dbReference type="SAM" id="Phobius"/>
    </source>
</evidence>
<gene>
    <name evidence="2" type="ORF">METZ01_LOCUS369094</name>
</gene>
<protein>
    <recommendedName>
        <fullName evidence="3">DUF454 domain-containing protein</fullName>
    </recommendedName>
</protein>